<accession>A0A921QLM8</accession>
<protein>
    <submittedName>
        <fullName evidence="2">Uncharacterized protein</fullName>
    </submittedName>
</protein>
<dbReference type="Proteomes" id="UP000807115">
    <property type="component" value="Chromosome 7"/>
</dbReference>
<name>A0A921QLM8_SORBI</name>
<feature type="region of interest" description="Disordered" evidence="1">
    <location>
        <begin position="27"/>
        <end position="117"/>
    </location>
</feature>
<reference evidence="2" key="1">
    <citation type="journal article" date="2019" name="BMC Genomics">
        <title>A new reference genome for Sorghum bicolor reveals high levels of sequence similarity between sweet and grain genotypes: implications for the genetics of sugar metabolism.</title>
        <authorList>
            <person name="Cooper E.A."/>
            <person name="Brenton Z.W."/>
            <person name="Flinn B.S."/>
            <person name="Jenkins J."/>
            <person name="Shu S."/>
            <person name="Flowers D."/>
            <person name="Luo F."/>
            <person name="Wang Y."/>
            <person name="Xia P."/>
            <person name="Barry K."/>
            <person name="Daum C."/>
            <person name="Lipzen A."/>
            <person name="Yoshinaga Y."/>
            <person name="Schmutz J."/>
            <person name="Saski C."/>
            <person name="Vermerris W."/>
            <person name="Kresovich S."/>
        </authorList>
    </citation>
    <scope>NUCLEOTIDE SEQUENCE</scope>
</reference>
<evidence type="ECO:0000313" key="2">
    <source>
        <dbReference type="EMBL" id="KAG0522696.1"/>
    </source>
</evidence>
<comment type="caution">
    <text evidence="2">The sequence shown here is derived from an EMBL/GenBank/DDBJ whole genome shotgun (WGS) entry which is preliminary data.</text>
</comment>
<feature type="compositionally biased region" description="Basic and acidic residues" evidence="1">
    <location>
        <begin position="42"/>
        <end position="52"/>
    </location>
</feature>
<feature type="compositionally biased region" description="Basic and acidic residues" evidence="1">
    <location>
        <begin position="105"/>
        <end position="115"/>
    </location>
</feature>
<evidence type="ECO:0000256" key="1">
    <source>
        <dbReference type="SAM" id="MobiDB-lite"/>
    </source>
</evidence>
<dbReference type="AlphaFoldDB" id="A0A921QLM8"/>
<gene>
    <name evidence="2" type="ORF">BDA96_07G059800</name>
</gene>
<proteinExistence type="predicted"/>
<organism evidence="2 3">
    <name type="scientific">Sorghum bicolor</name>
    <name type="common">Sorghum</name>
    <name type="synonym">Sorghum vulgare</name>
    <dbReference type="NCBI Taxonomy" id="4558"/>
    <lineage>
        <taxon>Eukaryota</taxon>
        <taxon>Viridiplantae</taxon>
        <taxon>Streptophyta</taxon>
        <taxon>Embryophyta</taxon>
        <taxon>Tracheophyta</taxon>
        <taxon>Spermatophyta</taxon>
        <taxon>Magnoliopsida</taxon>
        <taxon>Liliopsida</taxon>
        <taxon>Poales</taxon>
        <taxon>Poaceae</taxon>
        <taxon>PACMAD clade</taxon>
        <taxon>Panicoideae</taxon>
        <taxon>Andropogonodae</taxon>
        <taxon>Andropogoneae</taxon>
        <taxon>Sorghinae</taxon>
        <taxon>Sorghum</taxon>
    </lineage>
</organism>
<sequence>MAARSFLFQLPRFVSSRLSVLYHRASPSAGHGLQRKLAADISQKEATTHGEGGDAAIAATSRLPRDREADVAAELLTGKRRAPSPKPRPPSNPVEGSGGDTHNSVPDKKYEEGKHGIGTTMPLLLEVEAASKMGIQNGG</sequence>
<dbReference type="EMBL" id="CM027686">
    <property type="protein sequence ID" value="KAG0522696.1"/>
    <property type="molecule type" value="Genomic_DNA"/>
</dbReference>
<reference evidence="2" key="2">
    <citation type="submission" date="2020-10" db="EMBL/GenBank/DDBJ databases">
        <authorList>
            <person name="Cooper E.A."/>
            <person name="Brenton Z.W."/>
            <person name="Flinn B.S."/>
            <person name="Jenkins J."/>
            <person name="Shu S."/>
            <person name="Flowers D."/>
            <person name="Luo F."/>
            <person name="Wang Y."/>
            <person name="Xia P."/>
            <person name="Barry K."/>
            <person name="Daum C."/>
            <person name="Lipzen A."/>
            <person name="Yoshinaga Y."/>
            <person name="Schmutz J."/>
            <person name="Saski C."/>
            <person name="Vermerris W."/>
            <person name="Kresovich S."/>
        </authorList>
    </citation>
    <scope>NUCLEOTIDE SEQUENCE</scope>
</reference>
<evidence type="ECO:0000313" key="3">
    <source>
        <dbReference type="Proteomes" id="UP000807115"/>
    </source>
</evidence>